<evidence type="ECO:0000313" key="3">
    <source>
        <dbReference type="EMBL" id="MQT17163.1"/>
    </source>
</evidence>
<keyword evidence="4" id="KW-1185">Reference proteome</keyword>
<dbReference type="RefSeq" id="WP_152577580.1">
    <property type="nucleotide sequence ID" value="NZ_JAATJI010000001.1"/>
</dbReference>
<evidence type="ECO:0000256" key="2">
    <source>
        <dbReference type="SAM" id="Phobius"/>
    </source>
</evidence>
<comment type="caution">
    <text evidence="3">The sequence shown here is derived from an EMBL/GenBank/DDBJ whole genome shotgun (WGS) entry which is preliminary data.</text>
</comment>
<evidence type="ECO:0000313" key="4">
    <source>
        <dbReference type="Proteomes" id="UP000481327"/>
    </source>
</evidence>
<feature type="transmembrane region" description="Helical" evidence="2">
    <location>
        <begin position="6"/>
        <end position="25"/>
    </location>
</feature>
<keyword evidence="2" id="KW-0812">Transmembrane</keyword>
<dbReference type="AlphaFoldDB" id="A0A7C9KLI5"/>
<sequence length="83" mass="9086">MSGTMVFIIIIVAIVTVGRIVKAGLESERRKGGKDGDNEALARLERENAALRQKLERLEGRTAVLERIATDAPARLTAQIDEL</sequence>
<proteinExistence type="predicted"/>
<feature type="coiled-coil region" evidence="1">
    <location>
        <begin position="34"/>
        <end position="68"/>
    </location>
</feature>
<gene>
    <name evidence="3" type="ORF">F3168_07795</name>
</gene>
<evidence type="ECO:0000256" key="1">
    <source>
        <dbReference type="SAM" id="Coils"/>
    </source>
</evidence>
<accession>A0A7C9KLI5</accession>
<keyword evidence="1" id="KW-0175">Coiled coil</keyword>
<keyword evidence="2" id="KW-0472">Membrane</keyword>
<keyword evidence="2" id="KW-1133">Transmembrane helix</keyword>
<dbReference type="Proteomes" id="UP000481327">
    <property type="component" value="Unassembled WGS sequence"/>
</dbReference>
<protein>
    <submittedName>
        <fullName evidence="3">Uncharacterized protein</fullName>
    </submittedName>
</protein>
<organism evidence="3 4">
    <name type="scientific">Sandarakinorhabdus fusca</name>
    <dbReference type="NCBI Taxonomy" id="1439888"/>
    <lineage>
        <taxon>Bacteria</taxon>
        <taxon>Pseudomonadati</taxon>
        <taxon>Pseudomonadota</taxon>
        <taxon>Alphaproteobacteria</taxon>
        <taxon>Sphingomonadales</taxon>
        <taxon>Sphingosinicellaceae</taxon>
        <taxon>Sandarakinorhabdus</taxon>
    </lineage>
</organism>
<name>A0A7C9KLI5_9SPHN</name>
<dbReference type="EMBL" id="WIOL01000002">
    <property type="protein sequence ID" value="MQT17163.1"/>
    <property type="molecule type" value="Genomic_DNA"/>
</dbReference>
<reference evidence="3 4" key="1">
    <citation type="submission" date="2019-09" db="EMBL/GenBank/DDBJ databases">
        <title>Polymorphobacter sp. isolated from a lake in China.</title>
        <authorList>
            <person name="Liu Z."/>
        </authorList>
    </citation>
    <scope>NUCLEOTIDE SEQUENCE [LARGE SCALE GENOMIC DNA]</scope>
    <source>
        <strain evidence="3 4">D40P</strain>
    </source>
</reference>